<evidence type="ECO:0000313" key="3">
    <source>
        <dbReference type="Proteomes" id="UP001287356"/>
    </source>
</evidence>
<dbReference type="EMBL" id="JAULSN010000002">
    <property type="protein sequence ID" value="KAK3379049.1"/>
    <property type="molecule type" value="Genomic_DNA"/>
</dbReference>
<proteinExistence type="predicted"/>
<accession>A0AAE0NDI4</accession>
<feature type="region of interest" description="Disordered" evidence="1">
    <location>
        <begin position="96"/>
        <end position="130"/>
    </location>
</feature>
<evidence type="ECO:0000256" key="1">
    <source>
        <dbReference type="SAM" id="MobiDB-lite"/>
    </source>
</evidence>
<gene>
    <name evidence="2" type="ORF">B0T24DRAFT_610595</name>
</gene>
<dbReference type="InterPro" id="IPR008949">
    <property type="entry name" value="Isoprenoid_synthase_dom_sf"/>
</dbReference>
<evidence type="ECO:0000313" key="2">
    <source>
        <dbReference type="EMBL" id="KAK3379049.1"/>
    </source>
</evidence>
<protein>
    <submittedName>
        <fullName evidence="2">Uncharacterized protein</fullName>
    </submittedName>
</protein>
<reference evidence="2" key="1">
    <citation type="journal article" date="2023" name="Mol. Phylogenet. Evol.">
        <title>Genome-scale phylogeny and comparative genomics of the fungal order Sordariales.</title>
        <authorList>
            <person name="Hensen N."/>
            <person name="Bonometti L."/>
            <person name="Westerberg I."/>
            <person name="Brannstrom I.O."/>
            <person name="Guillou S."/>
            <person name="Cros-Aarteil S."/>
            <person name="Calhoun S."/>
            <person name="Haridas S."/>
            <person name="Kuo A."/>
            <person name="Mondo S."/>
            <person name="Pangilinan J."/>
            <person name="Riley R."/>
            <person name="LaButti K."/>
            <person name="Andreopoulos B."/>
            <person name="Lipzen A."/>
            <person name="Chen C."/>
            <person name="Yan M."/>
            <person name="Daum C."/>
            <person name="Ng V."/>
            <person name="Clum A."/>
            <person name="Steindorff A."/>
            <person name="Ohm R.A."/>
            <person name="Martin F."/>
            <person name="Silar P."/>
            <person name="Natvig D.O."/>
            <person name="Lalanne C."/>
            <person name="Gautier V."/>
            <person name="Ament-Velasquez S.L."/>
            <person name="Kruys A."/>
            <person name="Hutchinson M.I."/>
            <person name="Powell A.J."/>
            <person name="Barry K."/>
            <person name="Miller A.N."/>
            <person name="Grigoriev I.V."/>
            <person name="Debuchy R."/>
            <person name="Gladieux P."/>
            <person name="Hiltunen Thoren M."/>
            <person name="Johannesson H."/>
        </authorList>
    </citation>
    <scope>NUCLEOTIDE SEQUENCE</scope>
    <source>
        <strain evidence="2">CBS 958.72</strain>
    </source>
</reference>
<name>A0AAE0NDI4_9PEZI</name>
<organism evidence="2 3">
    <name type="scientific">Lasiosphaeria ovina</name>
    <dbReference type="NCBI Taxonomy" id="92902"/>
    <lineage>
        <taxon>Eukaryota</taxon>
        <taxon>Fungi</taxon>
        <taxon>Dikarya</taxon>
        <taxon>Ascomycota</taxon>
        <taxon>Pezizomycotina</taxon>
        <taxon>Sordariomycetes</taxon>
        <taxon>Sordariomycetidae</taxon>
        <taxon>Sordariales</taxon>
        <taxon>Lasiosphaeriaceae</taxon>
        <taxon>Lasiosphaeria</taxon>
    </lineage>
</organism>
<dbReference type="Gene3D" id="1.10.600.10">
    <property type="entry name" value="Farnesyl Diphosphate Synthase"/>
    <property type="match status" value="1"/>
</dbReference>
<dbReference type="Proteomes" id="UP001287356">
    <property type="component" value="Unassembled WGS sequence"/>
</dbReference>
<reference evidence="2" key="2">
    <citation type="submission" date="2023-06" db="EMBL/GenBank/DDBJ databases">
        <authorList>
            <consortium name="Lawrence Berkeley National Laboratory"/>
            <person name="Haridas S."/>
            <person name="Hensen N."/>
            <person name="Bonometti L."/>
            <person name="Westerberg I."/>
            <person name="Brannstrom I.O."/>
            <person name="Guillou S."/>
            <person name="Cros-Aarteil S."/>
            <person name="Calhoun S."/>
            <person name="Kuo A."/>
            <person name="Mondo S."/>
            <person name="Pangilinan J."/>
            <person name="Riley R."/>
            <person name="Labutti K."/>
            <person name="Andreopoulos B."/>
            <person name="Lipzen A."/>
            <person name="Chen C."/>
            <person name="Yanf M."/>
            <person name="Daum C."/>
            <person name="Ng V."/>
            <person name="Clum A."/>
            <person name="Steindorff A."/>
            <person name="Ohm R."/>
            <person name="Martin F."/>
            <person name="Silar P."/>
            <person name="Natvig D."/>
            <person name="Lalanne C."/>
            <person name="Gautier V."/>
            <person name="Ament-Velasquez S.L."/>
            <person name="Kruys A."/>
            <person name="Hutchinson M.I."/>
            <person name="Powell A.J."/>
            <person name="Barry K."/>
            <person name="Miller A.N."/>
            <person name="Grigoriev I.V."/>
            <person name="Debuchy R."/>
            <person name="Gladieux P."/>
            <person name="Thoren M.H."/>
            <person name="Johannesson H."/>
        </authorList>
    </citation>
    <scope>NUCLEOTIDE SEQUENCE</scope>
    <source>
        <strain evidence="2">CBS 958.72</strain>
    </source>
</reference>
<sequence>MSTQWCSSPKAVHTTASAPSIATRKYATTPAAAPIVRSHRARAQLSRGHLPAPAAGAAARLRHVHRTASNVSSRPDKVHKTLADLTKHLTSGPLLVQRRARARTRATQPRHDRDAPAGPGSAGGRRLDSLLDGRDRGRLFVRCRAALPSWGGDGVDGQVARYVEGLARWVRGNDGRCFEGQRYFGTVGLAVKENRWVYMLPRVDTLDSRSLSLSATSWTLSAARLPGCRFAEIPRCELTGT</sequence>
<dbReference type="AlphaFoldDB" id="A0AAE0NDI4"/>
<keyword evidence="3" id="KW-1185">Reference proteome</keyword>
<comment type="caution">
    <text evidence="2">The sequence shown here is derived from an EMBL/GenBank/DDBJ whole genome shotgun (WGS) entry which is preliminary data.</text>
</comment>